<evidence type="ECO:0000313" key="3">
    <source>
        <dbReference type="Proteomes" id="UP001292079"/>
    </source>
</evidence>
<comment type="caution">
    <text evidence="2">The sequence shown here is derived from an EMBL/GenBank/DDBJ whole genome shotgun (WGS) entry which is preliminary data.</text>
</comment>
<dbReference type="AlphaFoldDB" id="A0AAE2D8J2"/>
<keyword evidence="1" id="KW-0732">Signal</keyword>
<evidence type="ECO:0000313" key="2">
    <source>
        <dbReference type="EMBL" id="KAK4475032.1"/>
    </source>
</evidence>
<sequence>MLMKVIVMLCFMQYTMCEEMTEMMTSESLNNTIDDSYTTADMTTSYNVTDQSDNSSVVIDNDKDSDDQSFIIQLIMFALMLIKDFFSLQFNSTTGHNDTMRM</sequence>
<feature type="chain" id="PRO_5041919745" evidence="1">
    <location>
        <begin position="18"/>
        <end position="102"/>
    </location>
</feature>
<dbReference type="Proteomes" id="UP001292079">
    <property type="component" value="Unassembled WGS sequence"/>
</dbReference>
<name>A0AAE2D8J2_SCHME</name>
<proteinExistence type="predicted"/>
<evidence type="ECO:0000256" key="1">
    <source>
        <dbReference type="SAM" id="SignalP"/>
    </source>
</evidence>
<protein>
    <submittedName>
        <fullName evidence="2">Uncharacterized protein</fullName>
    </submittedName>
</protein>
<keyword evidence="3" id="KW-1185">Reference proteome</keyword>
<gene>
    <name evidence="2" type="ORF">MN116_002128</name>
</gene>
<accession>A0AAE2D8J2</accession>
<organism evidence="2 3">
    <name type="scientific">Schistosoma mekongi</name>
    <name type="common">Parasitic worm</name>
    <dbReference type="NCBI Taxonomy" id="38744"/>
    <lineage>
        <taxon>Eukaryota</taxon>
        <taxon>Metazoa</taxon>
        <taxon>Spiralia</taxon>
        <taxon>Lophotrochozoa</taxon>
        <taxon>Platyhelminthes</taxon>
        <taxon>Trematoda</taxon>
        <taxon>Digenea</taxon>
        <taxon>Strigeidida</taxon>
        <taxon>Schistosomatoidea</taxon>
        <taxon>Schistosomatidae</taxon>
        <taxon>Schistosoma</taxon>
    </lineage>
</organism>
<reference evidence="2" key="2">
    <citation type="journal article" date="2023" name="Infect Dis Poverty">
        <title>Chromosome-scale genome of the human blood fluke Schistosoma mekongi and its implications for public health.</title>
        <authorList>
            <person name="Zhou M."/>
            <person name="Xu L."/>
            <person name="Xu D."/>
            <person name="Chen W."/>
            <person name="Khan J."/>
            <person name="Hu Y."/>
            <person name="Huang H."/>
            <person name="Wei H."/>
            <person name="Zhang Y."/>
            <person name="Chusongsang P."/>
            <person name="Tanasarnprasert K."/>
            <person name="Hu X."/>
            <person name="Limpanont Y."/>
            <person name="Lv Z."/>
        </authorList>
    </citation>
    <scope>NUCLEOTIDE SEQUENCE</scope>
    <source>
        <strain evidence="2">LV_2022a</strain>
    </source>
</reference>
<reference evidence="2" key="1">
    <citation type="submission" date="2022-04" db="EMBL/GenBank/DDBJ databases">
        <authorList>
            <person name="Xu L."/>
            <person name="Lv Z."/>
        </authorList>
    </citation>
    <scope>NUCLEOTIDE SEQUENCE</scope>
    <source>
        <strain evidence="2">LV_2022a</strain>
    </source>
</reference>
<feature type="signal peptide" evidence="1">
    <location>
        <begin position="1"/>
        <end position="17"/>
    </location>
</feature>
<dbReference type="EMBL" id="JALJAT010000001">
    <property type="protein sequence ID" value="KAK4475032.1"/>
    <property type="molecule type" value="Genomic_DNA"/>
</dbReference>